<evidence type="ECO:0000313" key="7">
    <source>
        <dbReference type="Proteomes" id="UP000009022"/>
    </source>
</evidence>
<dbReference type="CTD" id="6754242"/>
<dbReference type="GO" id="GO:0005783">
    <property type="term" value="C:endoplasmic reticulum"/>
    <property type="evidence" value="ECO:0000318"/>
    <property type="project" value="GO_Central"/>
</dbReference>
<dbReference type="PANTHER" id="PTHR43899">
    <property type="entry name" value="RH59310P"/>
    <property type="match status" value="1"/>
</dbReference>
<dbReference type="OrthoDB" id="5545019at2759"/>
<evidence type="ECO:0000256" key="3">
    <source>
        <dbReference type="ARBA" id="ARBA00023002"/>
    </source>
</evidence>
<gene>
    <name evidence="6" type="ORF">TRIADDRAFT_26050</name>
</gene>
<dbReference type="GO" id="GO:0016491">
    <property type="term" value="F:oxidoreductase activity"/>
    <property type="evidence" value="ECO:0000318"/>
    <property type="project" value="GO_Central"/>
</dbReference>
<evidence type="ECO:0008006" key="8">
    <source>
        <dbReference type="Google" id="ProtNLM"/>
    </source>
</evidence>
<dbReference type="FunFam" id="3.40.50.720:FF:000137">
    <property type="entry name" value="Hydroxysteroid (17-beta) dehydrogenase 3"/>
    <property type="match status" value="1"/>
</dbReference>
<organism evidence="6 7">
    <name type="scientific">Trichoplax adhaerens</name>
    <name type="common">Trichoplax reptans</name>
    <dbReference type="NCBI Taxonomy" id="10228"/>
    <lineage>
        <taxon>Eukaryota</taxon>
        <taxon>Metazoa</taxon>
        <taxon>Placozoa</taxon>
        <taxon>Uniplacotomia</taxon>
        <taxon>Trichoplacea</taxon>
        <taxon>Trichoplacidae</taxon>
        <taxon>Trichoplax</taxon>
    </lineage>
</organism>
<keyword evidence="3" id="KW-0560">Oxidoreductase</keyword>
<feature type="transmembrane region" description="Helical" evidence="5">
    <location>
        <begin position="177"/>
        <end position="196"/>
    </location>
</feature>
<keyword evidence="5" id="KW-0812">Transmembrane</keyword>
<dbReference type="PhylomeDB" id="B3RWI0"/>
<dbReference type="EMBL" id="DS985245">
    <property type="protein sequence ID" value="EDV25139.1"/>
    <property type="molecule type" value="Genomic_DNA"/>
</dbReference>
<evidence type="ECO:0000256" key="4">
    <source>
        <dbReference type="RuleBase" id="RU000363"/>
    </source>
</evidence>
<dbReference type="InterPro" id="IPR036291">
    <property type="entry name" value="NAD(P)-bd_dom_sf"/>
</dbReference>
<dbReference type="PIRSF" id="PIRSF000126">
    <property type="entry name" value="11-beta-HSD1"/>
    <property type="match status" value="1"/>
</dbReference>
<dbReference type="Proteomes" id="UP000009022">
    <property type="component" value="Unassembled WGS sequence"/>
</dbReference>
<dbReference type="HOGENOM" id="CLU_010194_38_0_1"/>
<dbReference type="CDD" id="cd05356">
    <property type="entry name" value="17beta-HSD1_like_SDR_c"/>
    <property type="match status" value="1"/>
</dbReference>
<evidence type="ECO:0000256" key="2">
    <source>
        <dbReference type="ARBA" id="ARBA00022857"/>
    </source>
</evidence>
<name>B3RWI0_TRIAD</name>
<dbReference type="AlphaFoldDB" id="B3RWI0"/>
<dbReference type="Pfam" id="PF00106">
    <property type="entry name" value="adh_short"/>
    <property type="match status" value="1"/>
</dbReference>
<dbReference type="PRINTS" id="PR00080">
    <property type="entry name" value="SDRFAMILY"/>
</dbReference>
<evidence type="ECO:0000256" key="5">
    <source>
        <dbReference type="SAM" id="Phobius"/>
    </source>
</evidence>
<dbReference type="PANTHER" id="PTHR43899:SF13">
    <property type="entry name" value="RH59310P"/>
    <property type="match status" value="1"/>
</dbReference>
<proteinExistence type="inferred from homology"/>
<evidence type="ECO:0000256" key="1">
    <source>
        <dbReference type="ARBA" id="ARBA00006484"/>
    </source>
</evidence>
<dbReference type="RefSeq" id="XP_002113029.1">
    <property type="nucleotide sequence ID" value="XM_002112993.1"/>
</dbReference>
<dbReference type="SUPFAM" id="SSF51735">
    <property type="entry name" value="NAD(P)-binding Rossmann-fold domains"/>
    <property type="match status" value="1"/>
</dbReference>
<dbReference type="PRINTS" id="PR00081">
    <property type="entry name" value="GDHRDH"/>
</dbReference>
<dbReference type="GeneID" id="6754242"/>
<keyword evidence="5" id="KW-0472">Membrane</keyword>
<protein>
    <recommendedName>
        <fullName evidence="8">Steroid dehydrogenase</fullName>
    </recommendedName>
</protein>
<dbReference type="STRING" id="10228.B3RWI0"/>
<dbReference type="InterPro" id="IPR002347">
    <property type="entry name" value="SDR_fam"/>
</dbReference>
<comment type="similarity">
    <text evidence="1 4">Belongs to the short-chain dehydrogenases/reductases (SDR) family.</text>
</comment>
<accession>B3RWI0</accession>
<dbReference type="InterPro" id="IPR051019">
    <property type="entry name" value="VLCFA-Steroid_DH"/>
</dbReference>
<dbReference type="FunCoup" id="B3RWI0">
    <property type="interactions" value="1592"/>
</dbReference>
<dbReference type="eggNOG" id="KOG1014">
    <property type="taxonomic scope" value="Eukaryota"/>
</dbReference>
<dbReference type="OMA" id="HTCGHWL"/>
<keyword evidence="5" id="KW-1133">Transmembrane helix</keyword>
<dbReference type="Gene3D" id="3.40.50.720">
    <property type="entry name" value="NAD(P)-binding Rossmann-like Domain"/>
    <property type="match status" value="1"/>
</dbReference>
<dbReference type="KEGG" id="tad:TRIADDRAFT_26050"/>
<feature type="transmembrane region" description="Helical" evidence="5">
    <location>
        <begin position="6"/>
        <end position="31"/>
    </location>
</feature>
<reference evidence="6 7" key="1">
    <citation type="journal article" date="2008" name="Nature">
        <title>The Trichoplax genome and the nature of placozoans.</title>
        <authorList>
            <person name="Srivastava M."/>
            <person name="Begovic E."/>
            <person name="Chapman J."/>
            <person name="Putnam N.H."/>
            <person name="Hellsten U."/>
            <person name="Kawashima T."/>
            <person name="Kuo A."/>
            <person name="Mitros T."/>
            <person name="Salamov A."/>
            <person name="Carpenter M.L."/>
            <person name="Signorovitch A.Y."/>
            <person name="Moreno M.A."/>
            <person name="Kamm K."/>
            <person name="Grimwood J."/>
            <person name="Schmutz J."/>
            <person name="Shapiro H."/>
            <person name="Grigoriev I.V."/>
            <person name="Buss L.W."/>
            <person name="Schierwater B."/>
            <person name="Dellaporta S.L."/>
            <person name="Rokhsar D.S."/>
        </authorList>
    </citation>
    <scope>NUCLEOTIDE SEQUENCE [LARGE SCALE GENOMIC DNA]</scope>
    <source>
        <strain evidence="6 7">Grell-BS-1999</strain>
    </source>
</reference>
<keyword evidence="2" id="KW-0521">NADP</keyword>
<keyword evidence="7" id="KW-1185">Reference proteome</keyword>
<sequence length="307" mass="35092">MNLYEILGHLGATYIIIRISLTLWHFLRLFVLPKLGFRLRLTKLGQWAIVTGSTDGIGKAYARELAHRGMNVLLISRNKDKLKAVKEELESHCHHEIKTLAIDFNQPKKIYQTISSEIQNLDVGILVNNVGIAYEYPSYYDELSDQILEQILNINVISAMEMTRLVLPKMIENKRGAIVNVASIAASVPMALMSVYSSSKAFLDFFSRSLNVEYNKDSIIIQSLIPGLICTKLSKVNKINLFAPSPETYAKQAVNTIGLCDRTTGYWPHELQYTYIRFMPTFWVQKEIYNTCKRLRTSALKHLEKEK</sequence>
<evidence type="ECO:0000313" key="6">
    <source>
        <dbReference type="EMBL" id="EDV25139.1"/>
    </source>
</evidence>
<dbReference type="InParanoid" id="B3RWI0"/>